<keyword evidence="3" id="KW-1185">Reference proteome</keyword>
<reference evidence="2" key="1">
    <citation type="submission" date="2022-01" db="EMBL/GenBank/DDBJ databases">
        <title>Genome Sequence Resource for Two Populations of Ditylenchus destructor, the Migratory Endoparasitic Phytonematode.</title>
        <authorList>
            <person name="Zhang H."/>
            <person name="Lin R."/>
            <person name="Xie B."/>
        </authorList>
    </citation>
    <scope>NUCLEOTIDE SEQUENCE</scope>
    <source>
        <strain evidence="2">BazhouSP</strain>
    </source>
</reference>
<evidence type="ECO:0000256" key="1">
    <source>
        <dbReference type="SAM" id="MobiDB-lite"/>
    </source>
</evidence>
<gene>
    <name evidence="2" type="ORF">DdX_21371</name>
</gene>
<dbReference type="AlphaFoldDB" id="A0AAD4MJR2"/>
<organism evidence="2 3">
    <name type="scientific">Ditylenchus destructor</name>
    <dbReference type="NCBI Taxonomy" id="166010"/>
    <lineage>
        <taxon>Eukaryota</taxon>
        <taxon>Metazoa</taxon>
        <taxon>Ecdysozoa</taxon>
        <taxon>Nematoda</taxon>
        <taxon>Chromadorea</taxon>
        <taxon>Rhabditida</taxon>
        <taxon>Tylenchina</taxon>
        <taxon>Tylenchomorpha</taxon>
        <taxon>Sphaerularioidea</taxon>
        <taxon>Anguinidae</taxon>
        <taxon>Anguininae</taxon>
        <taxon>Ditylenchus</taxon>
    </lineage>
</organism>
<evidence type="ECO:0000313" key="2">
    <source>
        <dbReference type="EMBL" id="KAI1692231.1"/>
    </source>
</evidence>
<sequence>MRRSARLAEKQANPEREVQREPKAKKSRPKDKSNQKIPNIAAMDNGTMVEAFKFLNYCQLAKSSLVSKRFWNLIQTHRKSLALLYVDYIFTESYVAYQDPALIKIVNNDISLGEYNEWIARNGYSKQVPFEGRIAGNKIAGRGRRSRTNYARDIYEFSAAICQNPNSRHVSTTVFYARNELKDENWPVFQHFIRLLMDPFIYIRYLSLEPQKDVLSLLAGAMNPDRDRLQCKRLNIRFNDDTQKFVVWVKNHARCNEIVIEGSFYSNYDKELFDFFMTASPCTSAINVIYYDFSKVIVDLVQKFMGLKSRDEYQMVESIRGNVKDQRVVEELKRNYSQFIAEEEQYEERYVTLAECLKKRAKKPPPVLEQAEPEQSMDQPPLQLNMPIYPTLFRHILTSFDRRELCQLRNVNRRHYTVIERKFRSTPPYLVYEKQRLNESGWKWSPVYGITFQYDEMPSEMRDQLPVSKFVRFKLSKLQVYNPSETNFDVLSISHVWENQKLTLSCASNFVWNEEWAHMAAKAKYLEVNAIGIFHYLRQLTSGNCVRLSLTDMSDTLDTVELPWDHILEFLLQPNPEDTKSIQINAINPFNSHQVEILQFLEQVKQEFLESSDSVHFTFAWESFSVDNSLTYDRLVIDGFIVQNQRTKQRLRFRLTDQEFRLAVDE</sequence>
<proteinExistence type="predicted"/>
<feature type="region of interest" description="Disordered" evidence="1">
    <location>
        <begin position="1"/>
        <end position="39"/>
    </location>
</feature>
<accession>A0AAD4MJR2</accession>
<evidence type="ECO:0000313" key="3">
    <source>
        <dbReference type="Proteomes" id="UP001201812"/>
    </source>
</evidence>
<dbReference type="Proteomes" id="UP001201812">
    <property type="component" value="Unassembled WGS sequence"/>
</dbReference>
<feature type="compositionally biased region" description="Basic and acidic residues" evidence="1">
    <location>
        <begin position="1"/>
        <end position="34"/>
    </location>
</feature>
<name>A0AAD4MJR2_9BILA</name>
<protein>
    <recommendedName>
        <fullName evidence="4">F-box domain-containing protein</fullName>
    </recommendedName>
</protein>
<dbReference type="EMBL" id="JAKKPZ010000801">
    <property type="protein sequence ID" value="KAI1692231.1"/>
    <property type="molecule type" value="Genomic_DNA"/>
</dbReference>
<comment type="caution">
    <text evidence="2">The sequence shown here is derived from an EMBL/GenBank/DDBJ whole genome shotgun (WGS) entry which is preliminary data.</text>
</comment>
<evidence type="ECO:0008006" key="4">
    <source>
        <dbReference type="Google" id="ProtNLM"/>
    </source>
</evidence>